<dbReference type="RefSeq" id="WP_125670120.1">
    <property type="nucleotide sequence ID" value="NZ_RCOS01000015.1"/>
</dbReference>
<protein>
    <submittedName>
        <fullName evidence="3">Glycosyltransferase family 2 protein</fullName>
    </submittedName>
</protein>
<feature type="transmembrane region" description="Helical" evidence="1">
    <location>
        <begin position="184"/>
        <end position="203"/>
    </location>
</feature>
<keyword evidence="1" id="KW-1133">Transmembrane helix</keyword>
<evidence type="ECO:0000259" key="2">
    <source>
        <dbReference type="Pfam" id="PF00535"/>
    </source>
</evidence>
<dbReference type="GO" id="GO:0016740">
    <property type="term" value="F:transferase activity"/>
    <property type="evidence" value="ECO:0007669"/>
    <property type="project" value="UniProtKB-KW"/>
</dbReference>
<dbReference type="SUPFAM" id="SSF53448">
    <property type="entry name" value="Nucleotide-diphospho-sugar transferases"/>
    <property type="match status" value="1"/>
</dbReference>
<dbReference type="EMBL" id="RCOS01000015">
    <property type="protein sequence ID" value="RSN78634.1"/>
    <property type="molecule type" value="Genomic_DNA"/>
</dbReference>
<evidence type="ECO:0000313" key="4">
    <source>
        <dbReference type="Proteomes" id="UP000277582"/>
    </source>
</evidence>
<dbReference type="Proteomes" id="UP000277582">
    <property type="component" value="Unassembled WGS sequence"/>
</dbReference>
<dbReference type="AlphaFoldDB" id="A0A429GXZ8"/>
<dbReference type="Pfam" id="PF00535">
    <property type="entry name" value="Glycos_transf_2"/>
    <property type="match status" value="1"/>
</dbReference>
<name>A0A429GXZ8_9CREN</name>
<evidence type="ECO:0000313" key="3">
    <source>
        <dbReference type="EMBL" id="RSN78634.1"/>
    </source>
</evidence>
<feature type="domain" description="Glycosyltransferase 2-like" evidence="2">
    <location>
        <begin position="12"/>
        <end position="103"/>
    </location>
</feature>
<dbReference type="InterPro" id="IPR029044">
    <property type="entry name" value="Nucleotide-diphossugar_trans"/>
</dbReference>
<gene>
    <name evidence="3" type="ORF">D6D85_00775</name>
</gene>
<organism evidence="3 4">
    <name type="scientific">Candidatus Methanodesulfokora washburnensis</name>
    <dbReference type="NCBI Taxonomy" id="2478471"/>
    <lineage>
        <taxon>Archaea</taxon>
        <taxon>Thermoproteota</taxon>
        <taxon>Candidatus Korarchaeia</taxon>
        <taxon>Candidatus Korarchaeia incertae sedis</taxon>
        <taxon>Candidatus Methanodesulfokora</taxon>
    </lineage>
</organism>
<comment type="caution">
    <text evidence="3">The sequence shown here is derived from an EMBL/GenBank/DDBJ whole genome shotgun (WGS) entry which is preliminary data.</text>
</comment>
<sequence length="219" mass="25683">MTETSASLIREVTVVLSGDPKRKDLCERIAGVYRRFPRVKEVILLYERNPAAAFNKGARMASSDVIFFAGGDVLVRYHDFLRVVDKVREDDVLFFASPPGVLDRRRRILFCSAAFAAKRETIMKHPIPEFPDFLEEILWMQDKKLKFKPYFATIYHVHIHTFSHIFRNALLRYRLRATIRRRSYLLLLLGFARIFLDSLIIYVKERISKLETVYTPARP</sequence>
<dbReference type="Gene3D" id="3.90.550.10">
    <property type="entry name" value="Spore Coat Polysaccharide Biosynthesis Protein SpsA, Chain A"/>
    <property type="match status" value="1"/>
</dbReference>
<keyword evidence="1" id="KW-0812">Transmembrane</keyword>
<keyword evidence="1" id="KW-0472">Membrane</keyword>
<keyword evidence="4" id="KW-1185">Reference proteome</keyword>
<evidence type="ECO:0000256" key="1">
    <source>
        <dbReference type="SAM" id="Phobius"/>
    </source>
</evidence>
<proteinExistence type="predicted"/>
<dbReference type="CDD" id="cd00761">
    <property type="entry name" value="Glyco_tranf_GTA_type"/>
    <property type="match status" value="1"/>
</dbReference>
<accession>A0A429GXZ8</accession>
<keyword evidence="3" id="KW-0808">Transferase</keyword>
<reference evidence="3 4" key="1">
    <citation type="submission" date="2018-10" db="EMBL/GenBank/DDBJ databases">
        <title>Co-occurring genomic capacity for anaerobic methane metabolism and dissimilatory sulfite reduction discovered in the Korarchaeota.</title>
        <authorList>
            <person name="Mckay L.J."/>
            <person name="Dlakic M."/>
            <person name="Fields M.W."/>
            <person name="Delmont T.O."/>
            <person name="Eren A.M."/>
            <person name="Jay Z.J."/>
            <person name="Klingelsmith K.B."/>
            <person name="Rusch D.B."/>
            <person name="Inskeep W.P."/>
        </authorList>
    </citation>
    <scope>NUCLEOTIDE SEQUENCE [LARGE SCALE GENOMIC DNA]</scope>
    <source>
        <strain evidence="3 4">MDKW</strain>
    </source>
</reference>
<dbReference type="InterPro" id="IPR001173">
    <property type="entry name" value="Glyco_trans_2-like"/>
</dbReference>